<evidence type="ECO:0000256" key="1">
    <source>
        <dbReference type="SAM" id="MobiDB-lite"/>
    </source>
</evidence>
<feature type="compositionally biased region" description="Basic and acidic residues" evidence="1">
    <location>
        <begin position="61"/>
        <end position="76"/>
    </location>
</feature>
<organism evidence="3 4">
    <name type="scientific">Myodes glareolus</name>
    <name type="common">Bank vole</name>
    <name type="synonym">Clethrionomys glareolus</name>
    <dbReference type="NCBI Taxonomy" id="447135"/>
    <lineage>
        <taxon>Eukaryota</taxon>
        <taxon>Metazoa</taxon>
        <taxon>Chordata</taxon>
        <taxon>Craniata</taxon>
        <taxon>Vertebrata</taxon>
        <taxon>Euteleostomi</taxon>
        <taxon>Mammalia</taxon>
        <taxon>Eutheria</taxon>
        <taxon>Euarchontoglires</taxon>
        <taxon>Glires</taxon>
        <taxon>Rodentia</taxon>
        <taxon>Myomorpha</taxon>
        <taxon>Muroidea</taxon>
        <taxon>Cricetidae</taxon>
        <taxon>Arvicolinae</taxon>
        <taxon>Myodes</taxon>
    </lineage>
</organism>
<gene>
    <name evidence="3" type="ORF">U0070_009718</name>
</gene>
<name>A0AAW0JEF7_MYOGA</name>
<protein>
    <recommendedName>
        <fullName evidence="2">PIN domain-containing protein</fullName>
    </recommendedName>
</protein>
<dbReference type="GO" id="GO:0005634">
    <property type="term" value="C:nucleus"/>
    <property type="evidence" value="ECO:0007669"/>
    <property type="project" value="TreeGrafter"/>
</dbReference>
<dbReference type="InterPro" id="IPR002716">
    <property type="entry name" value="PIN_dom"/>
</dbReference>
<dbReference type="PANTHER" id="PTHR16161">
    <property type="entry name" value="TRANSCRIPTIONAL PROTEIN SWT1"/>
    <property type="match status" value="1"/>
</dbReference>
<dbReference type="AlphaFoldDB" id="A0AAW0JEF7"/>
<evidence type="ECO:0000259" key="2">
    <source>
        <dbReference type="Pfam" id="PF13638"/>
    </source>
</evidence>
<comment type="caution">
    <text evidence="3">The sequence shown here is derived from an EMBL/GenBank/DDBJ whole genome shotgun (WGS) entry which is preliminary data.</text>
</comment>
<evidence type="ECO:0000313" key="3">
    <source>
        <dbReference type="EMBL" id="KAK7825229.1"/>
    </source>
</evidence>
<feature type="compositionally biased region" description="Polar residues" evidence="1">
    <location>
        <begin position="81"/>
        <end position="111"/>
    </location>
</feature>
<dbReference type="Pfam" id="PF13638">
    <property type="entry name" value="PIN_4"/>
    <property type="match status" value="1"/>
</dbReference>
<dbReference type="InterPro" id="IPR052626">
    <property type="entry name" value="SWT1_Regulator"/>
</dbReference>
<dbReference type="Proteomes" id="UP001488838">
    <property type="component" value="Unassembled WGS sequence"/>
</dbReference>
<sequence length="830" mass="94599">MLLCTTSAHKLETVYDHKFLKMSIKESCEKEEKSQKKQTTSSPAFIEKSDDTDIAYYNTNREQDLKRSDVEVDTPRKRSKFSSSTEGPTELQVTSYSNNNRVTSQSCASNGTKDTKLKDSKLTNIGSKLDYEIKKHRSIKITKDTKSEAEGQTKEKNWPHSLIQKMKEFKKEKNSKLRDSSEELEKYKKNQLPQNYNFSNIIKEPFDSGRKKISFKIPKKPSGAIQKLVKGNVFSVDSRKSKNKQEKKECLKSSQTSFDLTRPKAGNLFSESTCKQTACEGKRKDLHEHPRVNINSSDLKENRTQNFETPCSSVSSENIQDTDEEMQIVEELHAARVGKSVHLPVVPPSGELMSMEIDLVEDDVHSSTVNTATDKKLLIVIDTNILMNHLKFVKILKTTEIPGFDTLVLIIPWVVVQELDRMKAGKLLKHVQHKAVPAIHFINDSLRSQDRKLWGQSLQLASQKLFDLLKYFFFCNHTFRDDRNLRSKGLISGVKSLSKEELDAEMVSLALNTSVCPQPCISNQQLKAETAPIQETSKEESTNSGLSILLEHIICDFEKSLGTALSSILETEMKIAFGNLWMEVLYLKPPWTLVNLLQCFKKHWLAVFGLVMENNLLLTIESLYENLLKANNAVDFKTVKFLLQDSKSLLHAFSTRSNYDGILPQTFAQVNRLLQVLAEVKTKLKPDSSESTMGKKQKDTSLVKLHNQDVTVFSDSPLPQFTRHQEIWSILENVWTSIYQNSTDVFQTLDSSSTLTTSKIASFEEAFIYLQKLMAAVKDILEGIKRILAPNSNFQDVETLYNFLVKYEVSKNVRFTAQELYDCVSQTEYR</sequence>
<feature type="domain" description="PIN" evidence="2">
    <location>
        <begin position="379"/>
        <end position="460"/>
    </location>
</feature>
<feature type="region of interest" description="Disordered" evidence="1">
    <location>
        <begin position="30"/>
        <end position="116"/>
    </location>
</feature>
<keyword evidence="4" id="KW-1185">Reference proteome</keyword>
<dbReference type="Gene3D" id="3.40.50.1010">
    <property type="entry name" value="5'-nuclease"/>
    <property type="match status" value="1"/>
</dbReference>
<dbReference type="PANTHER" id="PTHR16161:SF0">
    <property type="entry name" value="TRANSCRIPTIONAL PROTEIN SWT1"/>
    <property type="match status" value="1"/>
</dbReference>
<evidence type="ECO:0000313" key="4">
    <source>
        <dbReference type="Proteomes" id="UP001488838"/>
    </source>
</evidence>
<dbReference type="EMBL" id="JBBHLL010000041">
    <property type="protein sequence ID" value="KAK7825229.1"/>
    <property type="molecule type" value="Genomic_DNA"/>
</dbReference>
<proteinExistence type="predicted"/>
<reference evidence="3 4" key="1">
    <citation type="journal article" date="2023" name="bioRxiv">
        <title>Conserved and derived expression patterns and positive selection on dental genes reveal complex evolutionary context of ever-growing rodent molars.</title>
        <authorList>
            <person name="Calamari Z.T."/>
            <person name="Song A."/>
            <person name="Cohen E."/>
            <person name="Akter M."/>
            <person name="Roy R.D."/>
            <person name="Hallikas O."/>
            <person name="Christensen M.M."/>
            <person name="Li P."/>
            <person name="Marangoni P."/>
            <person name="Jernvall J."/>
            <person name="Klein O.D."/>
        </authorList>
    </citation>
    <scope>NUCLEOTIDE SEQUENCE [LARGE SCALE GENOMIC DNA]</scope>
    <source>
        <strain evidence="3">V071</strain>
    </source>
</reference>
<accession>A0AAW0JEF7</accession>